<dbReference type="SUPFAM" id="SSF47781">
    <property type="entry name" value="RuvA domain 2-like"/>
    <property type="match status" value="1"/>
</dbReference>
<evidence type="ECO:0000259" key="7">
    <source>
        <dbReference type="SMART" id="SM00278"/>
    </source>
</evidence>
<dbReference type="Gene3D" id="1.10.8.10">
    <property type="entry name" value="DNA helicase RuvA subunit, C-terminal domain"/>
    <property type="match status" value="1"/>
</dbReference>
<comment type="similarity">
    <text evidence="6">Belongs to the RuvA family.</text>
</comment>
<dbReference type="InterPro" id="IPR003583">
    <property type="entry name" value="Hlx-hairpin-Hlx_DNA-bd_motif"/>
</dbReference>
<evidence type="ECO:0000256" key="4">
    <source>
        <dbReference type="ARBA" id="ARBA00023172"/>
    </source>
</evidence>
<dbReference type="GO" id="GO:0048476">
    <property type="term" value="C:Holliday junction resolvase complex"/>
    <property type="evidence" value="ECO:0007669"/>
    <property type="project" value="UniProtKB-UniRule"/>
</dbReference>
<evidence type="ECO:0000256" key="3">
    <source>
        <dbReference type="ARBA" id="ARBA00023125"/>
    </source>
</evidence>
<dbReference type="GO" id="GO:0009379">
    <property type="term" value="C:Holliday junction helicase complex"/>
    <property type="evidence" value="ECO:0007669"/>
    <property type="project" value="InterPro"/>
</dbReference>
<comment type="subunit">
    <text evidence="6">Homotetramer. Forms an RuvA(8)-RuvB(12)-Holliday junction (HJ) complex. HJ DNA is sandwiched between 2 RuvA tetramers; dsDNA enters through RuvA and exits via RuvB. An RuvB hexamer assembles on each DNA strand where it exits the tetramer. Each RuvB hexamer is contacted by two RuvA subunits (via domain III) on 2 adjacent RuvB subunits; this complex drives branch migration. In the full resolvosome a probable DNA-RuvA(4)-RuvB(12)-RuvC(2) complex forms which resolves the HJ.</text>
</comment>
<evidence type="ECO:0000256" key="2">
    <source>
        <dbReference type="ARBA" id="ARBA00022763"/>
    </source>
</evidence>
<evidence type="ECO:0000313" key="9">
    <source>
        <dbReference type="Proteomes" id="UP000515823"/>
    </source>
</evidence>
<keyword evidence="9" id="KW-1185">Reference proteome</keyword>
<dbReference type="KEGG" id="qdo:H9Q78_00545"/>
<dbReference type="HAMAP" id="MF_00031">
    <property type="entry name" value="DNA_HJ_migration_RuvA"/>
    <property type="match status" value="1"/>
</dbReference>
<dbReference type="SUPFAM" id="SSF46929">
    <property type="entry name" value="DNA helicase RuvA subunit, C-terminal domain"/>
    <property type="match status" value="1"/>
</dbReference>
<dbReference type="AlphaFoldDB" id="A0A7G9G4G4"/>
<feature type="region of interest" description="Flexible linker" evidence="6">
    <location>
        <begin position="142"/>
        <end position="154"/>
    </location>
</feature>
<keyword evidence="1 6" id="KW-0963">Cytoplasm</keyword>
<comment type="subcellular location">
    <subcellularLocation>
        <location evidence="6">Cytoplasm</location>
    </subcellularLocation>
</comment>
<accession>A0A7G9G4G4</accession>
<dbReference type="InterPro" id="IPR010994">
    <property type="entry name" value="RuvA_2-like"/>
</dbReference>
<feature type="domain" description="Helix-hairpin-helix DNA-binding motif class 1" evidence="7">
    <location>
        <begin position="107"/>
        <end position="126"/>
    </location>
</feature>
<reference evidence="8 9" key="1">
    <citation type="submission" date="2020-08" db="EMBL/GenBank/DDBJ databases">
        <authorList>
            <person name="Liu C."/>
            <person name="Sun Q."/>
        </authorList>
    </citation>
    <scope>NUCLEOTIDE SEQUENCE [LARGE SCALE GENOMIC DNA]</scope>
    <source>
        <strain evidence="8 9">NSJ-38</strain>
    </source>
</reference>
<dbReference type="Pfam" id="PF07499">
    <property type="entry name" value="RuvA_C"/>
    <property type="match status" value="1"/>
</dbReference>
<dbReference type="GO" id="GO:0006281">
    <property type="term" value="P:DNA repair"/>
    <property type="evidence" value="ECO:0007669"/>
    <property type="project" value="UniProtKB-UniRule"/>
</dbReference>
<dbReference type="GO" id="GO:0009378">
    <property type="term" value="F:four-way junction helicase activity"/>
    <property type="evidence" value="ECO:0007669"/>
    <property type="project" value="InterPro"/>
</dbReference>
<evidence type="ECO:0000256" key="5">
    <source>
        <dbReference type="ARBA" id="ARBA00023204"/>
    </source>
</evidence>
<dbReference type="SMART" id="SM00278">
    <property type="entry name" value="HhH1"/>
    <property type="match status" value="2"/>
</dbReference>
<dbReference type="GO" id="GO:0005737">
    <property type="term" value="C:cytoplasm"/>
    <property type="evidence" value="ECO:0007669"/>
    <property type="project" value="UniProtKB-SubCell"/>
</dbReference>
<dbReference type="InterPro" id="IPR013849">
    <property type="entry name" value="DNA_helicase_Holl-junc_RuvA_I"/>
</dbReference>
<protein>
    <recommendedName>
        <fullName evidence="6">Holliday junction branch migration complex subunit RuvA</fullName>
    </recommendedName>
</protein>
<organism evidence="8 9">
    <name type="scientific">Qiania dongpingensis</name>
    <dbReference type="NCBI Taxonomy" id="2763669"/>
    <lineage>
        <taxon>Bacteria</taxon>
        <taxon>Bacillati</taxon>
        <taxon>Bacillota</taxon>
        <taxon>Clostridia</taxon>
        <taxon>Lachnospirales</taxon>
        <taxon>Lachnospiraceae</taxon>
        <taxon>Qiania</taxon>
    </lineage>
</organism>
<name>A0A7G9G4G4_9FIRM</name>
<keyword evidence="3 6" id="KW-0238">DNA-binding</keyword>
<feature type="region of interest" description="Domain II" evidence="6">
    <location>
        <begin position="64"/>
        <end position="141"/>
    </location>
</feature>
<dbReference type="InterPro" id="IPR011114">
    <property type="entry name" value="RuvA_C"/>
</dbReference>
<dbReference type="Proteomes" id="UP000515823">
    <property type="component" value="Chromosome"/>
</dbReference>
<dbReference type="GO" id="GO:0005524">
    <property type="term" value="F:ATP binding"/>
    <property type="evidence" value="ECO:0007669"/>
    <property type="project" value="InterPro"/>
</dbReference>
<evidence type="ECO:0000313" key="8">
    <source>
        <dbReference type="EMBL" id="QNM05696.1"/>
    </source>
</evidence>
<evidence type="ECO:0000256" key="6">
    <source>
        <dbReference type="HAMAP-Rule" id="MF_00031"/>
    </source>
</evidence>
<comment type="domain">
    <text evidence="6">Has three domains with a flexible linker between the domains II and III and assumes an 'L' shape. Domain III is highly mobile and contacts RuvB.</text>
</comment>
<keyword evidence="4 6" id="KW-0233">DNA recombination</keyword>
<dbReference type="Pfam" id="PF14520">
    <property type="entry name" value="HHH_5"/>
    <property type="match status" value="1"/>
</dbReference>
<proteinExistence type="inferred from homology"/>
<dbReference type="Gene3D" id="2.40.50.140">
    <property type="entry name" value="Nucleic acid-binding proteins"/>
    <property type="match status" value="1"/>
</dbReference>
<keyword evidence="5 6" id="KW-0234">DNA repair</keyword>
<sequence length="204" mass="21979">MISYIKGRLLEVYEDSVIVENGGIGYQIQVPVSALTEFSMGEEVQIYTYLYVREDALNLYGFSSRDDLDIFKLLIGVNGIGPKGALGVLSAISPDDLRFAVLSEDAKSIARAPGIGLKTAQKVILELKDKLSLEDAFERKSAHEMVKGKLSGASADNKGEAVQALTALGYSASEAMKAVRQIPGAEEMEVEAILKAALKTMALF</sequence>
<dbReference type="InterPro" id="IPR036267">
    <property type="entry name" value="RuvA_C_sf"/>
</dbReference>
<dbReference type="InterPro" id="IPR012340">
    <property type="entry name" value="NA-bd_OB-fold"/>
</dbReference>
<dbReference type="SUPFAM" id="SSF50249">
    <property type="entry name" value="Nucleic acid-binding proteins"/>
    <property type="match status" value="1"/>
</dbReference>
<dbReference type="GO" id="GO:0000400">
    <property type="term" value="F:four-way junction DNA binding"/>
    <property type="evidence" value="ECO:0007669"/>
    <property type="project" value="UniProtKB-UniRule"/>
</dbReference>
<comment type="caution">
    <text evidence="6">Lacks conserved residue(s) required for the propagation of feature annotation.</text>
</comment>
<feature type="region of interest" description="Domain III" evidence="6">
    <location>
        <begin position="155"/>
        <end position="204"/>
    </location>
</feature>
<evidence type="ECO:0000256" key="1">
    <source>
        <dbReference type="ARBA" id="ARBA00022490"/>
    </source>
</evidence>
<dbReference type="Pfam" id="PF01330">
    <property type="entry name" value="RuvA_N"/>
    <property type="match status" value="1"/>
</dbReference>
<gene>
    <name evidence="6 8" type="primary">ruvA</name>
    <name evidence="8" type="ORF">H9Q78_00545</name>
</gene>
<dbReference type="Gene3D" id="1.10.150.20">
    <property type="entry name" value="5' to 3' exonuclease, C-terminal subdomain"/>
    <property type="match status" value="1"/>
</dbReference>
<dbReference type="RefSeq" id="WP_249302917.1">
    <property type="nucleotide sequence ID" value="NZ_CP060634.1"/>
</dbReference>
<dbReference type="CDD" id="cd14332">
    <property type="entry name" value="UBA_RuvA_C"/>
    <property type="match status" value="1"/>
</dbReference>
<dbReference type="EMBL" id="CP060634">
    <property type="protein sequence ID" value="QNM05696.1"/>
    <property type="molecule type" value="Genomic_DNA"/>
</dbReference>
<feature type="domain" description="Helix-hairpin-helix DNA-binding motif class 1" evidence="7">
    <location>
        <begin position="72"/>
        <end position="91"/>
    </location>
</feature>
<dbReference type="NCBIfam" id="TIGR00084">
    <property type="entry name" value="ruvA"/>
    <property type="match status" value="1"/>
</dbReference>
<dbReference type="GO" id="GO:0006310">
    <property type="term" value="P:DNA recombination"/>
    <property type="evidence" value="ECO:0007669"/>
    <property type="project" value="UniProtKB-UniRule"/>
</dbReference>
<comment type="function">
    <text evidence="6">The RuvA-RuvB-RuvC complex processes Holliday junction (HJ) DNA during genetic recombination and DNA repair, while the RuvA-RuvB complex plays an important role in the rescue of blocked DNA replication forks via replication fork reversal (RFR). RuvA specifically binds to HJ cruciform DNA, conferring on it an open structure. The RuvB hexamer acts as an ATP-dependent pump, pulling dsDNA into and through the RuvAB complex. HJ branch migration allows RuvC to scan DNA until it finds its consensus sequence, where it cleaves and resolves the cruciform DNA.</text>
</comment>
<dbReference type="InterPro" id="IPR000085">
    <property type="entry name" value="RuvA"/>
</dbReference>
<keyword evidence="2 6" id="KW-0227">DNA damage</keyword>